<evidence type="ECO:0000313" key="2">
    <source>
        <dbReference type="Proteomes" id="UP000007113"/>
    </source>
</evidence>
<name>G8NW63_GRAMM</name>
<gene>
    <name evidence="1" type="ordered locus">AciX8_2257</name>
</gene>
<organism evidence="1 2">
    <name type="scientific">Granulicella mallensis (strain ATCC BAA-1857 / DSM 23137 / MP5ACTX8)</name>
    <dbReference type="NCBI Taxonomy" id="682795"/>
    <lineage>
        <taxon>Bacteria</taxon>
        <taxon>Pseudomonadati</taxon>
        <taxon>Acidobacteriota</taxon>
        <taxon>Terriglobia</taxon>
        <taxon>Terriglobales</taxon>
        <taxon>Acidobacteriaceae</taxon>
        <taxon>Granulicella</taxon>
    </lineage>
</organism>
<dbReference type="EMBL" id="CP003130">
    <property type="protein sequence ID" value="AEU36575.1"/>
    <property type="molecule type" value="Genomic_DNA"/>
</dbReference>
<dbReference type="Proteomes" id="UP000007113">
    <property type="component" value="Chromosome"/>
</dbReference>
<reference evidence="1 2" key="1">
    <citation type="submission" date="2011-11" db="EMBL/GenBank/DDBJ databases">
        <title>Complete sequence of Granulicella mallensis MP5ACTX8.</title>
        <authorList>
            <consortium name="US DOE Joint Genome Institute"/>
            <person name="Lucas S."/>
            <person name="Copeland A."/>
            <person name="Lapidus A."/>
            <person name="Cheng J.-F."/>
            <person name="Goodwin L."/>
            <person name="Pitluck S."/>
            <person name="Peters L."/>
            <person name="Lu M."/>
            <person name="Detter J.C."/>
            <person name="Han C."/>
            <person name="Tapia R."/>
            <person name="Land M."/>
            <person name="Hauser L."/>
            <person name="Kyrpides N."/>
            <person name="Ivanova N."/>
            <person name="Mikhailova N."/>
            <person name="Pagani I."/>
            <person name="Rawat S."/>
            <person name="Mannisto M."/>
            <person name="Haggblom M."/>
            <person name="Woyke T."/>
        </authorList>
    </citation>
    <scope>NUCLEOTIDE SEQUENCE [LARGE SCALE GENOMIC DNA]</scope>
    <source>
        <strain evidence="2">ATCC BAA-1857 / DSM 23137 / MP5ACTX8</strain>
    </source>
</reference>
<dbReference type="HOGENOM" id="CLU_1364598_0_0_0"/>
<sequence length="200" mass="21836">MVAYNQATPGSTALNFLGESLFTVGGMWQFYSGLKELERRKNWTLIFDYIQGAANTVSGISGAASSFSETPVGAGKTSQVAWAIGEGTNMIRQTQEYFMVGENWIDEEQSIRIAQFMASTFKLAGIVTIYSGGSSKYAFMELVGTLIGASSGIANLRHNGHFTTLNLTAVRKYREMLVSMQNIATASRTMSHREAVENLV</sequence>
<proteinExistence type="predicted"/>
<protein>
    <submittedName>
        <fullName evidence="1">Uncharacterized protein</fullName>
    </submittedName>
</protein>
<keyword evidence="2" id="KW-1185">Reference proteome</keyword>
<accession>G8NW63</accession>
<dbReference type="KEGG" id="gma:AciX8_2257"/>
<dbReference type="AlphaFoldDB" id="G8NW63"/>
<evidence type="ECO:0000313" key="1">
    <source>
        <dbReference type="EMBL" id="AEU36575.1"/>
    </source>
</evidence>